<dbReference type="SUPFAM" id="SSF50998">
    <property type="entry name" value="Quinoprotein alcohol dehydrogenase-like"/>
    <property type="match status" value="1"/>
</dbReference>
<keyword evidence="6" id="KW-1185">Reference proteome</keyword>
<protein>
    <submittedName>
        <fullName evidence="5">Vegetative incompatibility HET-E-1-like protein</fullName>
    </submittedName>
</protein>
<organism evidence="5 6">
    <name type="scientific">Cladobotryum mycophilum</name>
    <dbReference type="NCBI Taxonomy" id="491253"/>
    <lineage>
        <taxon>Eukaryota</taxon>
        <taxon>Fungi</taxon>
        <taxon>Dikarya</taxon>
        <taxon>Ascomycota</taxon>
        <taxon>Pezizomycotina</taxon>
        <taxon>Sordariomycetes</taxon>
        <taxon>Hypocreomycetidae</taxon>
        <taxon>Hypocreales</taxon>
        <taxon>Hypocreaceae</taxon>
        <taxon>Cladobotryum</taxon>
    </lineage>
</organism>
<dbReference type="Proteomes" id="UP001338125">
    <property type="component" value="Unassembled WGS sequence"/>
</dbReference>
<dbReference type="PANTHER" id="PTHR19848:SF8">
    <property type="entry name" value="F-BOX AND WD REPEAT DOMAIN CONTAINING 7"/>
    <property type="match status" value="1"/>
</dbReference>
<dbReference type="Pfam" id="PF12894">
    <property type="entry name" value="ANAPC4_WD40"/>
    <property type="match status" value="1"/>
</dbReference>
<dbReference type="Pfam" id="PF00400">
    <property type="entry name" value="WD40"/>
    <property type="match status" value="2"/>
</dbReference>
<dbReference type="PROSITE" id="PS50082">
    <property type="entry name" value="WD_REPEATS_2"/>
    <property type="match status" value="2"/>
</dbReference>
<evidence type="ECO:0000313" key="6">
    <source>
        <dbReference type="Proteomes" id="UP001338125"/>
    </source>
</evidence>
<dbReference type="Gene3D" id="3.40.50.300">
    <property type="entry name" value="P-loop containing nucleotide triphosphate hydrolases"/>
    <property type="match status" value="1"/>
</dbReference>
<accession>A0ABR0T3N3</accession>
<evidence type="ECO:0000256" key="2">
    <source>
        <dbReference type="ARBA" id="ARBA00022737"/>
    </source>
</evidence>
<dbReference type="PROSITE" id="PS50837">
    <property type="entry name" value="NACHT"/>
    <property type="match status" value="1"/>
</dbReference>
<evidence type="ECO:0000259" key="4">
    <source>
        <dbReference type="PROSITE" id="PS50837"/>
    </source>
</evidence>
<dbReference type="PROSITE" id="PS00678">
    <property type="entry name" value="WD_REPEATS_1"/>
    <property type="match status" value="1"/>
</dbReference>
<feature type="domain" description="NACHT" evidence="4">
    <location>
        <begin position="89"/>
        <end position="239"/>
    </location>
</feature>
<sequence length="1256" mass="139816">MDAQYTAQRSINAYANVNVNVNDRARLQDHNPGQYAMKERCLGQLAASDPRRDLTRIKEMAAGKPLGRILKTMDEHTAYKDFLKRSGRAILWLLGDAGTGKTMSVISIVEHLTECTELGRPGAVYVMSYFFCQADLPAARTGTFVLHGLIYLLIEQNKKLVSYLLEAYERDGKDLFTGQNAFMNLWQLFVSMLREPTLGATFIIIDAIDECVEDGERLQRLINAQARFSPNVRWLLSSRLPPANGQPLNGLANITVVEFNSTLTFESTRLFLRHMASELLTKKNYDVKTKDVVCKALNENAQGTMLWAVLASRIINKVACEEAGAVVQTLPTGLRGLYSYLLQGIELLGQQKSEACRRLLATAVVARRPLSLKELRLLVDLPSNVTLDEGMISRLIESCWAFLRLQKGSVYVPQRPAGEFLRTSRLVFPEGLEQRHYTIFLQLLDSMSQTLSRDMCQLTKLDNRNGALNQPNTDALEPIKYACVHWIDHAISSVELPSLIRRLEEPLVPFFKEKLLNWIEAVVLLKALDQAVTGLQNLAKLFRGAERKELYEIVSDAYRFLISHRPKLEQDPLQVYTSALVFSPTGSLTRGQYQQSEPSWLTLKPLTNSGWDSGIVHFANRAREIRTMAFSPDGHRFAAGFDNGTVEVCDGETGVQIHRLKPEGGEPRLIVFSSDGGRLATVSGYSLVTVWDAKTGESIRTVDHDSLARHLTFSGDGRAIACTTVDDEFAQVIEIWVWDVETGESVNRWLNYEGEVSSVSLCNGNFRMCLTGPQNARIIDTRMTFGDTQLSFAPLMRIDDGNFDYSTLSHDGRQMACLFLYDHPTIKILNLDNSTYIHAFVDHETPVEKVRNPLMVFSPNGKLLVTSLRREDEPGTIGVWDTVNGAALHTIRPHQKIGNLYFQPDDQKLAVLLESKEISVRDLSLCPPPAGHIPKHADAVTSVTFSKYGDLVATTSRDGTVMVWETAEGSCCQTLRGHMESAVAAYFSENSQRLTSISRDGMMIIWDVDQGEPIRMIQDDKSKTCKNGHSFSADGRVVALRVKSGVRIWDMDSNNCFEPIGSSGRAFKTTTFSPGGRYMATGTKSGEIETWDVGAGIRVAEMKDDFGYPTGKVTGLLYSADGKILVASMMLEQTIKLWDVPTGSCLRTILNVPAFTLSLNPTNRDLLNTDTGSLDIDLGDLGALPKVSLLRQSCNYQGYRLDRDKHLVLKDDKPVLSFAGEFSTLATTVRDSIAVISHKSGAVSIVRFDTTVLDQW</sequence>
<dbReference type="InterPro" id="IPR056884">
    <property type="entry name" value="NPHP3-like_N"/>
</dbReference>
<feature type="repeat" description="WD" evidence="3">
    <location>
        <begin position="975"/>
        <end position="1016"/>
    </location>
</feature>
<gene>
    <name evidence="5" type="ORF">PT974_01442</name>
</gene>
<dbReference type="InterPro" id="IPR001680">
    <property type="entry name" value="WD40_rpt"/>
</dbReference>
<evidence type="ECO:0000256" key="1">
    <source>
        <dbReference type="ARBA" id="ARBA00022574"/>
    </source>
</evidence>
<name>A0ABR0T3N3_9HYPO</name>
<proteinExistence type="predicted"/>
<keyword evidence="2" id="KW-0677">Repeat</keyword>
<dbReference type="InterPro" id="IPR019775">
    <property type="entry name" value="WD40_repeat_CS"/>
</dbReference>
<keyword evidence="1 3" id="KW-0853">WD repeat</keyword>
<dbReference type="InterPro" id="IPR011047">
    <property type="entry name" value="Quinoprotein_ADH-like_sf"/>
</dbReference>
<dbReference type="Gene3D" id="2.130.10.10">
    <property type="entry name" value="YVTN repeat-like/Quinoprotein amine dehydrogenase"/>
    <property type="match status" value="4"/>
</dbReference>
<dbReference type="InterPro" id="IPR007111">
    <property type="entry name" value="NACHT_NTPase"/>
</dbReference>
<evidence type="ECO:0000313" key="5">
    <source>
        <dbReference type="EMBL" id="KAK5999055.1"/>
    </source>
</evidence>
<dbReference type="InterPro" id="IPR015943">
    <property type="entry name" value="WD40/YVTN_repeat-like_dom_sf"/>
</dbReference>
<dbReference type="EMBL" id="JAVFKD010000001">
    <property type="protein sequence ID" value="KAK5999055.1"/>
    <property type="molecule type" value="Genomic_DNA"/>
</dbReference>
<comment type="caution">
    <text evidence="5">The sequence shown here is derived from an EMBL/GenBank/DDBJ whole genome shotgun (WGS) entry which is preliminary data.</text>
</comment>
<dbReference type="InterPro" id="IPR024977">
    <property type="entry name" value="Apc4-like_WD40_dom"/>
</dbReference>
<feature type="repeat" description="WD" evidence="3">
    <location>
        <begin position="933"/>
        <end position="974"/>
    </location>
</feature>
<evidence type="ECO:0000256" key="3">
    <source>
        <dbReference type="PROSITE-ProRule" id="PRU00221"/>
    </source>
</evidence>
<dbReference type="CDD" id="cd00200">
    <property type="entry name" value="WD40"/>
    <property type="match status" value="2"/>
</dbReference>
<dbReference type="SUPFAM" id="SSF69304">
    <property type="entry name" value="Tricorn protease N-terminal domain"/>
    <property type="match status" value="1"/>
</dbReference>
<dbReference type="InterPro" id="IPR027417">
    <property type="entry name" value="P-loop_NTPase"/>
</dbReference>
<dbReference type="PROSITE" id="PS50294">
    <property type="entry name" value="WD_REPEATS_REGION"/>
    <property type="match status" value="2"/>
</dbReference>
<dbReference type="SMART" id="SM00320">
    <property type="entry name" value="WD40"/>
    <property type="match status" value="8"/>
</dbReference>
<reference evidence="5 6" key="1">
    <citation type="submission" date="2024-01" db="EMBL/GenBank/DDBJ databases">
        <title>Complete genome of Cladobotryum mycophilum ATHUM6906.</title>
        <authorList>
            <person name="Christinaki A.C."/>
            <person name="Myridakis A.I."/>
            <person name="Kouvelis V.N."/>
        </authorList>
    </citation>
    <scope>NUCLEOTIDE SEQUENCE [LARGE SCALE GENOMIC DNA]</scope>
    <source>
        <strain evidence="5 6">ATHUM6906</strain>
    </source>
</reference>
<dbReference type="PANTHER" id="PTHR19848">
    <property type="entry name" value="WD40 REPEAT PROTEIN"/>
    <property type="match status" value="1"/>
</dbReference>
<dbReference type="Pfam" id="PF24883">
    <property type="entry name" value="NPHP3_N"/>
    <property type="match status" value="1"/>
</dbReference>
<dbReference type="SUPFAM" id="SSF52540">
    <property type="entry name" value="P-loop containing nucleoside triphosphate hydrolases"/>
    <property type="match status" value="1"/>
</dbReference>